<protein>
    <submittedName>
        <fullName evidence="2">Uncharacterized protein</fullName>
    </submittedName>
</protein>
<proteinExistence type="predicted"/>
<feature type="compositionally biased region" description="Polar residues" evidence="1">
    <location>
        <begin position="62"/>
        <end position="71"/>
    </location>
</feature>
<gene>
    <name evidence="2" type="ORF">HPB48_011594</name>
</gene>
<keyword evidence="3" id="KW-1185">Reference proteome</keyword>
<dbReference type="VEuPathDB" id="VectorBase:HLOH_062381"/>
<evidence type="ECO:0000313" key="2">
    <source>
        <dbReference type="EMBL" id="KAH9378532.1"/>
    </source>
</evidence>
<evidence type="ECO:0000256" key="1">
    <source>
        <dbReference type="SAM" id="MobiDB-lite"/>
    </source>
</evidence>
<name>A0A9J6GWA6_HAELO</name>
<dbReference type="AlphaFoldDB" id="A0A9J6GWA6"/>
<reference evidence="2 3" key="1">
    <citation type="journal article" date="2020" name="Cell">
        <title>Large-Scale Comparative Analyses of Tick Genomes Elucidate Their Genetic Diversity and Vector Capacities.</title>
        <authorList>
            <consortium name="Tick Genome and Microbiome Consortium (TIGMIC)"/>
            <person name="Jia N."/>
            <person name="Wang J."/>
            <person name="Shi W."/>
            <person name="Du L."/>
            <person name="Sun Y."/>
            <person name="Zhan W."/>
            <person name="Jiang J.F."/>
            <person name="Wang Q."/>
            <person name="Zhang B."/>
            <person name="Ji P."/>
            <person name="Bell-Sakyi L."/>
            <person name="Cui X.M."/>
            <person name="Yuan T.T."/>
            <person name="Jiang B.G."/>
            <person name="Yang W.F."/>
            <person name="Lam T.T."/>
            <person name="Chang Q.C."/>
            <person name="Ding S.J."/>
            <person name="Wang X.J."/>
            <person name="Zhu J.G."/>
            <person name="Ruan X.D."/>
            <person name="Zhao L."/>
            <person name="Wei J.T."/>
            <person name="Ye R.Z."/>
            <person name="Que T.C."/>
            <person name="Du C.H."/>
            <person name="Zhou Y.H."/>
            <person name="Cheng J.X."/>
            <person name="Dai P.F."/>
            <person name="Guo W.B."/>
            <person name="Han X.H."/>
            <person name="Huang E.J."/>
            <person name="Li L.F."/>
            <person name="Wei W."/>
            <person name="Gao Y.C."/>
            <person name="Liu J.Z."/>
            <person name="Shao H.Z."/>
            <person name="Wang X."/>
            <person name="Wang C.C."/>
            <person name="Yang T.C."/>
            <person name="Huo Q.B."/>
            <person name="Li W."/>
            <person name="Chen H.Y."/>
            <person name="Chen S.E."/>
            <person name="Zhou L.G."/>
            <person name="Ni X.B."/>
            <person name="Tian J.H."/>
            <person name="Sheng Y."/>
            <person name="Liu T."/>
            <person name="Pan Y.S."/>
            <person name="Xia L.Y."/>
            <person name="Li J."/>
            <person name="Zhao F."/>
            <person name="Cao W.C."/>
        </authorList>
    </citation>
    <scope>NUCLEOTIDE SEQUENCE [LARGE SCALE GENOMIC DNA]</scope>
    <source>
        <strain evidence="2">HaeL-2018</strain>
    </source>
</reference>
<sequence>MLLAGDATRWKRRVRALAQKNEVPLPVLNRIKETSLSGKTAAGASGSCGNEKMGGQGRGETVSPSVRVPQTQHLPGAVLRQLARKCDAVRSAGWGAKDADVEAEMG</sequence>
<dbReference type="EMBL" id="JABSTR010000009">
    <property type="protein sequence ID" value="KAH9378532.1"/>
    <property type="molecule type" value="Genomic_DNA"/>
</dbReference>
<accession>A0A9J6GWA6</accession>
<feature type="region of interest" description="Disordered" evidence="1">
    <location>
        <begin position="36"/>
        <end position="71"/>
    </location>
</feature>
<dbReference type="Proteomes" id="UP000821853">
    <property type="component" value="Unassembled WGS sequence"/>
</dbReference>
<evidence type="ECO:0000313" key="3">
    <source>
        <dbReference type="Proteomes" id="UP000821853"/>
    </source>
</evidence>
<comment type="caution">
    <text evidence="2">The sequence shown here is derived from an EMBL/GenBank/DDBJ whole genome shotgun (WGS) entry which is preliminary data.</text>
</comment>
<organism evidence="2 3">
    <name type="scientific">Haemaphysalis longicornis</name>
    <name type="common">Bush tick</name>
    <dbReference type="NCBI Taxonomy" id="44386"/>
    <lineage>
        <taxon>Eukaryota</taxon>
        <taxon>Metazoa</taxon>
        <taxon>Ecdysozoa</taxon>
        <taxon>Arthropoda</taxon>
        <taxon>Chelicerata</taxon>
        <taxon>Arachnida</taxon>
        <taxon>Acari</taxon>
        <taxon>Parasitiformes</taxon>
        <taxon>Ixodida</taxon>
        <taxon>Ixodoidea</taxon>
        <taxon>Ixodidae</taxon>
        <taxon>Haemaphysalinae</taxon>
        <taxon>Haemaphysalis</taxon>
    </lineage>
</organism>